<feature type="compositionally biased region" description="Basic and acidic residues" evidence="2">
    <location>
        <begin position="909"/>
        <end position="923"/>
    </location>
</feature>
<dbReference type="InterPro" id="IPR056242">
    <property type="entry name" value="PIN_TASOR"/>
</dbReference>
<dbReference type="PANTHER" id="PTHR16207">
    <property type="entry name" value="SET DOMAIN-CONTAINING PROTEIN"/>
    <property type="match status" value="1"/>
</dbReference>
<feature type="compositionally biased region" description="Basic residues" evidence="2">
    <location>
        <begin position="61"/>
        <end position="71"/>
    </location>
</feature>
<feature type="region of interest" description="Disordered" evidence="2">
    <location>
        <begin position="1"/>
        <end position="73"/>
    </location>
</feature>
<dbReference type="InterPro" id="IPR046432">
    <property type="entry name" value="TASOR"/>
</dbReference>
<dbReference type="GO" id="GO:0045814">
    <property type="term" value="P:negative regulation of gene expression, epigenetic"/>
    <property type="evidence" value="ECO:0000318"/>
    <property type="project" value="GO_Central"/>
</dbReference>
<dbReference type="GeneID" id="446372"/>
<feature type="region of interest" description="Disordered" evidence="2">
    <location>
        <begin position="645"/>
        <end position="712"/>
    </location>
</feature>
<feature type="compositionally biased region" description="Basic and acidic residues" evidence="2">
    <location>
        <begin position="621"/>
        <end position="630"/>
    </location>
</feature>
<feature type="compositionally biased region" description="Polar residues" evidence="2">
    <location>
        <begin position="1440"/>
        <end position="1453"/>
    </location>
</feature>
<dbReference type="Pfam" id="PF23314">
    <property type="entry name" value="TASOR_alpha-beta"/>
    <property type="match status" value="1"/>
</dbReference>
<evidence type="ECO:0000256" key="1">
    <source>
        <dbReference type="ARBA" id="ARBA00008058"/>
    </source>
</evidence>
<dbReference type="CDD" id="cd22569">
    <property type="entry name" value="TASOR_PBD"/>
    <property type="match status" value="1"/>
</dbReference>
<feature type="compositionally biased region" description="Polar residues" evidence="2">
    <location>
        <begin position="692"/>
        <end position="702"/>
    </location>
</feature>
<feature type="domain" description="TASOR alpha/beta" evidence="4">
    <location>
        <begin position="1144"/>
        <end position="1238"/>
    </location>
</feature>
<feature type="region of interest" description="Disordered" evidence="2">
    <location>
        <begin position="775"/>
        <end position="808"/>
    </location>
</feature>
<accession>A0A8J0U4D0</accession>
<dbReference type="Pfam" id="PF24630">
    <property type="entry name" value="PIN_TASOR"/>
    <property type="match status" value="1"/>
</dbReference>
<dbReference type="GO" id="GO:0097355">
    <property type="term" value="P:protein localization to heterochromatin"/>
    <property type="evidence" value="ECO:0000318"/>
    <property type="project" value="GO_Central"/>
</dbReference>
<dbReference type="GO" id="GO:0005654">
    <property type="term" value="C:nucleoplasm"/>
    <property type="evidence" value="ECO:0000318"/>
    <property type="project" value="GO_Central"/>
</dbReference>
<dbReference type="RefSeq" id="XP_018095843.1">
    <property type="nucleotide sequence ID" value="XM_018240354.2"/>
</dbReference>
<dbReference type="PANTHER" id="PTHR16207:SF1">
    <property type="entry name" value="PROTEIN TASOR"/>
    <property type="match status" value="1"/>
</dbReference>
<feature type="compositionally biased region" description="Basic and acidic residues" evidence="2">
    <location>
        <begin position="668"/>
        <end position="688"/>
    </location>
</feature>
<keyword evidence="6" id="KW-1185">Reference proteome</keyword>
<dbReference type="GO" id="GO:0003682">
    <property type="term" value="F:chromatin binding"/>
    <property type="evidence" value="ECO:0000318"/>
    <property type="project" value="GO_Central"/>
</dbReference>
<dbReference type="Proteomes" id="UP000186698">
    <property type="component" value="Chromosome 4L"/>
</dbReference>
<evidence type="ECO:0000259" key="3">
    <source>
        <dbReference type="Pfam" id="PF12509"/>
    </source>
</evidence>
<proteinExistence type="inferred from homology"/>
<organism evidence="6 7">
    <name type="scientific">Xenopus laevis</name>
    <name type="common">African clawed frog</name>
    <dbReference type="NCBI Taxonomy" id="8355"/>
    <lineage>
        <taxon>Eukaryota</taxon>
        <taxon>Metazoa</taxon>
        <taxon>Chordata</taxon>
        <taxon>Craniata</taxon>
        <taxon>Vertebrata</taxon>
        <taxon>Euteleostomi</taxon>
        <taxon>Amphibia</taxon>
        <taxon>Batrachia</taxon>
        <taxon>Anura</taxon>
        <taxon>Pipoidea</taxon>
        <taxon>Pipidae</taxon>
        <taxon>Xenopodinae</taxon>
        <taxon>Xenopus</taxon>
        <taxon>Xenopus</taxon>
    </lineage>
</organism>
<feature type="region of interest" description="Disordered" evidence="2">
    <location>
        <begin position="1082"/>
        <end position="1103"/>
    </location>
</feature>
<evidence type="ECO:0000256" key="2">
    <source>
        <dbReference type="SAM" id="MobiDB-lite"/>
    </source>
</evidence>
<dbReference type="Pfam" id="PF12509">
    <property type="entry name" value="DUF3715"/>
    <property type="match status" value="1"/>
</dbReference>
<comment type="similarity">
    <text evidence="1">Belongs to the TASOR family.</text>
</comment>
<evidence type="ECO:0000313" key="6">
    <source>
        <dbReference type="Proteomes" id="UP000186698"/>
    </source>
</evidence>
<feature type="region of interest" description="Disordered" evidence="2">
    <location>
        <begin position="1387"/>
        <end position="1508"/>
    </location>
</feature>
<dbReference type="GO" id="GO:0000792">
    <property type="term" value="C:heterochromatin"/>
    <property type="evidence" value="ECO:0000318"/>
    <property type="project" value="GO_Central"/>
</dbReference>
<name>A0A8J0U4D0_XENLA</name>
<feature type="compositionally biased region" description="Polar residues" evidence="2">
    <location>
        <begin position="1462"/>
        <end position="1473"/>
    </location>
</feature>
<feature type="compositionally biased region" description="Polar residues" evidence="2">
    <location>
        <begin position="776"/>
        <end position="791"/>
    </location>
</feature>
<feature type="domain" description="TASOR pseudo-PARP" evidence="3">
    <location>
        <begin position="130"/>
        <end position="281"/>
    </location>
</feature>
<feature type="compositionally biased region" description="Acidic residues" evidence="2">
    <location>
        <begin position="1418"/>
        <end position="1433"/>
    </location>
</feature>
<evidence type="ECO:0000313" key="7">
    <source>
        <dbReference type="RefSeq" id="XP_018095843.1"/>
    </source>
</evidence>
<dbReference type="CTD" id="446372"/>
<dbReference type="InterPro" id="IPR056243">
    <property type="entry name" value="TASOR_ab_dom"/>
</dbReference>
<protein>
    <submittedName>
        <fullName evidence="7">Transcription activation suppressor L homeolog isoform X1</fullName>
    </submittedName>
</protein>
<feature type="domain" description="TASOR PIN" evidence="5">
    <location>
        <begin position="1242"/>
        <end position="1384"/>
    </location>
</feature>
<feature type="region of interest" description="Disordered" evidence="2">
    <location>
        <begin position="594"/>
        <end position="630"/>
    </location>
</feature>
<reference evidence="7" key="1">
    <citation type="submission" date="2025-08" db="UniProtKB">
        <authorList>
            <consortium name="RefSeq"/>
        </authorList>
    </citation>
    <scope>IDENTIFICATION</scope>
    <source>
        <strain evidence="7">J_2021</strain>
        <tissue evidence="7">Erythrocytes</tissue>
    </source>
</reference>
<evidence type="ECO:0000313" key="8">
    <source>
        <dbReference type="Xenbase" id="XB-GENE-958171"/>
    </source>
</evidence>
<evidence type="ECO:0000259" key="5">
    <source>
        <dbReference type="Pfam" id="PF24630"/>
    </source>
</evidence>
<feature type="region of interest" description="Disordered" evidence="2">
    <location>
        <begin position="888"/>
        <end position="933"/>
    </location>
</feature>
<gene>
    <name evidence="7 8" type="primary">tasor.L</name>
    <name evidence="7" type="synonym">c3orf63-b</name>
    <name evidence="7" type="synonym">c3orf63.2</name>
    <name evidence="7" type="synonym">fam208</name>
    <name evidence="7" type="synonym">fam208a</name>
    <name evidence="7" type="synonym">fam208a-a</name>
    <name evidence="7" type="synonym">fam208a-b</name>
    <name evidence="7" type="synonym">fam208a.S</name>
    <name evidence="7" type="synonym">rap140</name>
    <name evidence="7" type="synonym">se89-1</name>
</gene>
<dbReference type="AGR" id="Xenbase:XB-GENE-958171"/>
<sequence>MEDNKNVAEVKSGAGSPREAEETPGKSTQNGEIEAQQPLKRSNSAESGGAGHKPPEETPRRRFQIPRKSRDKRALQIISSGSREFEEILKILHSSYLDANSKANFSYKCARLVHNEFLEKEFTEKRRQLKFDGRLDKELADSYTFLMVDLEQMHSIVEKGLHVGHSRMTTLGKPSMGVYLSRYADLLQANPLETGTTGDIFIFKVIKGKMKYVFDHIRSNQMDSFSANGGLDPVPKHECHVLKNMNAVTALLGYRAFERTQYYFYEYGFDDVLKRPRHVCPYAVVSFGYRDELATRQPSLPASGPVSFPTERSFDRSSFTLWRGQLLNKGKLLCYASLKSTSGPFIPYRLPDKLDLDIVIKIEQIKKSVPAVLFYKETHNKPSEAKHGGIYSRLYEVVEKTRTGSHLQGLLQKIERENLALVKPLDDRGFMFLFFPSPMTSSYAAAKTRLLHALFIYHESRVTLPVANVSVPPSFMPESHEFMPEFLTFVPALHFALHKSQSDTSADFNDVVEKHSRVYLKRRAEIPHKSKEYILKPYDSRLDYKKSLYVAPRNKGHIESALRSYIFGSEAYTISVDKAKEMVKENQRFQQFSPVSDYEPVEDDHDSSKYNKKAPVSYTETKSEKASENTDWDIDKINGLINLIQKKKQSKPETDEPSSVGVKRKRERHSENVWKPRKCEENFHHDNEPGESAQSLISSMGGQDTDLRQETPEPLTSEYLKMLLEKLADSCMDPALVQSLKSLKQNTTEELPAQKLENVSLAAHDTEREAVRQVYEDQTSDYQENTTSFSEEAQEAEGSHSDPLVPMEENILDPPLESASPCLSHTADNICPMQGPNSLDLEMHWKLIPIAGEEARTPEDHVGTLRDEKTPELNLTKEQLVYVSTEDALPNDPRAGHKRRVSRYSPLRETGRRRPRHDGDHCRSRTAPSRTERNMLQSKHCHNGLIENTVLEIYNTFSEQLHDVLKQRDVPYMVPATPPLLSSDDRVLKLSDCLYEQASDICVQQYVDDLHTKLDNVVAIHINSCAISRTLTPVTEIMASPGVHPFHPTQTLTEYPHAHHHLHCDVREEHPFSADHVDKVGEENAANGNEPSHHSRDLSQETPEISAPNVTDLSAPHLAISNLINQINPEVFNNLVKIITHVNKNSVKFYIHSEEENTICQNIKEYLLKLGNAECRPEKFLESKTKVDKLLIIIQNEDIPNCIHRVPALVLLKRLPSVSFAGVDSLDDLKNHTYNEIFVSGGFIVSDESVLNPETVSADELKKFLLFLEEINSPDANWQWKVHYKFHKRLKELGRVNANALNILTLLTTYQKKNLVEILSYHLSCDPQNQPAPQLECLIKLQVQYMKQRHVIFLTEKDAARFPDYCDNGIVVTRMVDFMDNFSSLIGHHSSNNEEHRLSQLTDEGDETGNYAPGEADVKEEEDMSLDSEDDTPPIEVCSDSRQPESPNQNISSALVDKDQTESPSTINQSKTPTLDELQPITPVSVAGSTTGENSVSTGDELGNTTQDYNRDVNLSHQFSHFNVLTHQTFLGSMYPALSNPAPAEICFMNSCSQQTEPEKSHNSECKQK</sequence>
<dbReference type="Gene3D" id="3.90.228.10">
    <property type="match status" value="1"/>
</dbReference>
<dbReference type="InterPro" id="IPR022188">
    <property type="entry name" value="TASOR_DUF3715"/>
</dbReference>
<dbReference type="OrthoDB" id="5960959at2759"/>
<feature type="compositionally biased region" description="Polar residues" evidence="2">
    <location>
        <begin position="1487"/>
        <end position="1508"/>
    </location>
</feature>
<evidence type="ECO:0000259" key="4">
    <source>
        <dbReference type="Pfam" id="PF23314"/>
    </source>
</evidence>
<dbReference type="Xenbase" id="XB-GENE-958171">
    <property type="gene designation" value="tasor.L"/>
</dbReference>